<dbReference type="Proteomes" id="UP001642484">
    <property type="component" value="Unassembled WGS sequence"/>
</dbReference>
<keyword evidence="2" id="KW-1185">Reference proteome</keyword>
<evidence type="ECO:0000313" key="1">
    <source>
        <dbReference type="EMBL" id="CAK9045037.1"/>
    </source>
</evidence>
<organism evidence="1 2">
    <name type="scientific">Durusdinium trenchii</name>
    <dbReference type="NCBI Taxonomy" id="1381693"/>
    <lineage>
        <taxon>Eukaryota</taxon>
        <taxon>Sar</taxon>
        <taxon>Alveolata</taxon>
        <taxon>Dinophyceae</taxon>
        <taxon>Suessiales</taxon>
        <taxon>Symbiodiniaceae</taxon>
        <taxon>Durusdinium</taxon>
    </lineage>
</organism>
<name>A0ABP0M2X0_9DINO</name>
<gene>
    <name evidence="1" type="ORF">CCMP2556_LOCUS23605</name>
</gene>
<accession>A0ABP0M2X0</accession>
<evidence type="ECO:0000313" key="2">
    <source>
        <dbReference type="Proteomes" id="UP001642484"/>
    </source>
</evidence>
<reference evidence="1 2" key="1">
    <citation type="submission" date="2024-02" db="EMBL/GenBank/DDBJ databases">
        <authorList>
            <person name="Chen Y."/>
            <person name="Shah S."/>
            <person name="Dougan E. K."/>
            <person name="Thang M."/>
            <person name="Chan C."/>
        </authorList>
    </citation>
    <scope>NUCLEOTIDE SEQUENCE [LARGE SCALE GENOMIC DNA]</scope>
</reference>
<proteinExistence type="predicted"/>
<dbReference type="EMBL" id="CAXAMN010015113">
    <property type="protein sequence ID" value="CAK9045037.1"/>
    <property type="molecule type" value="Genomic_DNA"/>
</dbReference>
<protein>
    <submittedName>
        <fullName evidence="1">Uncharacterized protein</fullName>
    </submittedName>
</protein>
<comment type="caution">
    <text evidence="1">The sequence shown here is derived from an EMBL/GenBank/DDBJ whole genome shotgun (WGS) entry which is preliminary data.</text>
</comment>
<sequence>MHREFVFSLATCSANHTLYSLYLLCGAFGLELSIRDSDSSHFVEPVMAFMKADSFATLKSRAWSTSELAEGLGHILTDGRLEEVDDVAPFQELEGILADLEAKQSTDAAMQELMAEPAQAAPPGEH</sequence>